<evidence type="ECO:0000256" key="3">
    <source>
        <dbReference type="ARBA" id="ARBA00022540"/>
    </source>
</evidence>
<sequence>MLGKIFKQKLQFIKSSLKIHQNSRLSLIQNIQFQSRSPFCSLEQRPQILKNSIKLGNDASKGQQIQKNLQEEFNQIELISNPQHQNRVKKIIQTYVVNTDFVNIEQLAEFIAFDGQKLLQKLTSMGINPEKISLKEANLISLEYDVKIQHKNEKGNIKQRSPVVTIMGHVDHGKTTLLDYLRNSQIAKGEFGGITQKIGAFHVLTPEGQRITFIDTPGHEAFSNMRVRGANSTDMIILVVSAIEGIQPQTLEVIKLAHQNQVHILVAINKIDVPGARPDLVEKQLKEQGKLDLEPFGGNIPVVHISALNGTNMDLLLELILFESELMELKEDYDSLAEGVVIESRRDVDNDEKSCTIIVQKGTLKVGDHIIIGNNYCKVRSIKDDKKNMLKQAFPSYAVEITGIKELPQSGDVVFALESENKAKVISQRRIKNEEELNSQEEQFIQGSGSKLKFENVREKRKFFSGNREITEAKYNEVEARILDKIKQLEEIDFKSETEMNDIQQKIQKLKQDLQQNKQYMANLVGDVKVGNSINLIIKANDFGTKETLVSQIIKAKLAYEDIQLNIISATVGQVTEADIRDAELFNAKILGMDIQLSKDVEQLVKQKKIVVKSHKIIYTLIDDIKLLMEQGPEEAEEEEKEVERGQAVIQSVIEIKASKSQTQFVAGCKVLSGKINKKHLYRIERDGEIIEKDLEIANLRHFKKEVEEIKEGSECGIIFFRFNSFEEGDTVVAYEKE</sequence>
<dbReference type="InterPro" id="IPR009000">
    <property type="entry name" value="Transl_B-barrel_sf"/>
</dbReference>
<keyword evidence="13" id="KW-1185">Reference proteome</keyword>
<evidence type="ECO:0000313" key="12">
    <source>
        <dbReference type="EMBL" id="EAR93237.2"/>
    </source>
</evidence>
<dbReference type="HOGENOM" id="CLU_006301_5_2_1"/>
<dbReference type="InterPro" id="IPR023115">
    <property type="entry name" value="TIF_IF2_dom3"/>
</dbReference>
<evidence type="ECO:0000259" key="11">
    <source>
        <dbReference type="PROSITE" id="PS51722"/>
    </source>
</evidence>
<dbReference type="GO" id="GO:0003924">
    <property type="term" value="F:GTPase activity"/>
    <property type="evidence" value="ECO:0007669"/>
    <property type="project" value="InterPro"/>
</dbReference>
<dbReference type="InterPro" id="IPR027417">
    <property type="entry name" value="P-loop_NTPase"/>
</dbReference>
<dbReference type="CDD" id="cd03702">
    <property type="entry name" value="IF2_mtIF2_II"/>
    <property type="match status" value="1"/>
</dbReference>
<dbReference type="InterPro" id="IPR044145">
    <property type="entry name" value="IF2_II"/>
</dbReference>
<evidence type="ECO:0000313" key="13">
    <source>
        <dbReference type="Proteomes" id="UP000009168"/>
    </source>
</evidence>
<dbReference type="AlphaFoldDB" id="Q239N3"/>
<dbReference type="RefSeq" id="XP_001013482.2">
    <property type="nucleotide sequence ID" value="XM_001013482.2"/>
</dbReference>
<evidence type="ECO:0000256" key="5">
    <source>
        <dbReference type="ARBA" id="ARBA00022917"/>
    </source>
</evidence>
<evidence type="ECO:0000256" key="8">
    <source>
        <dbReference type="ARBA" id="ARBA00023134"/>
    </source>
</evidence>
<dbReference type="GO" id="GO:0005739">
    <property type="term" value="C:mitochondrion"/>
    <property type="evidence" value="ECO:0007669"/>
    <property type="project" value="UniProtKB-SubCell"/>
</dbReference>
<dbReference type="InParanoid" id="Q239N3"/>
<comment type="similarity">
    <text evidence="2">Belongs to the TRAFAC class translation factor GTPase superfamily. Classic translation factor GTPase family. IF-2 subfamily.</text>
</comment>
<dbReference type="SUPFAM" id="SSF52156">
    <property type="entry name" value="Initiation factor IF2/eIF5b, domain 3"/>
    <property type="match status" value="1"/>
</dbReference>
<dbReference type="SUPFAM" id="SSF52540">
    <property type="entry name" value="P-loop containing nucleoside triphosphate hydrolases"/>
    <property type="match status" value="1"/>
</dbReference>
<evidence type="ECO:0000256" key="9">
    <source>
        <dbReference type="ARBA" id="ARBA00025162"/>
    </source>
</evidence>
<dbReference type="Pfam" id="PF00009">
    <property type="entry name" value="GTP_EFTU"/>
    <property type="match status" value="1"/>
</dbReference>
<dbReference type="Gene3D" id="3.40.50.10050">
    <property type="entry name" value="Translation initiation factor IF- 2, domain 3"/>
    <property type="match status" value="1"/>
</dbReference>
<keyword evidence="5" id="KW-0648">Protein biosynthesis</keyword>
<dbReference type="FunFam" id="3.40.50.10050:FF:000001">
    <property type="entry name" value="Translation initiation factor IF-2"/>
    <property type="match status" value="1"/>
</dbReference>
<dbReference type="Proteomes" id="UP000009168">
    <property type="component" value="Unassembled WGS sequence"/>
</dbReference>
<dbReference type="STRING" id="312017.Q239N3"/>
<dbReference type="InterPro" id="IPR000795">
    <property type="entry name" value="T_Tr_GTP-bd_dom"/>
</dbReference>
<dbReference type="Gene3D" id="2.40.30.10">
    <property type="entry name" value="Translation factors"/>
    <property type="match status" value="2"/>
</dbReference>
<dbReference type="Gene3D" id="3.40.50.300">
    <property type="entry name" value="P-loop containing nucleotide triphosphate hydrolases"/>
    <property type="match status" value="1"/>
</dbReference>
<dbReference type="FunFam" id="3.40.50.300:FF:000019">
    <property type="entry name" value="Translation initiation factor IF-2"/>
    <property type="match status" value="1"/>
</dbReference>
<proteinExistence type="inferred from homology"/>
<accession>Q239N3</accession>
<dbReference type="PANTHER" id="PTHR43381:SF20">
    <property type="entry name" value="TRANSLATION INITIATION FACTOR IF-2, MITOCHONDRIAL"/>
    <property type="match status" value="1"/>
</dbReference>
<organism evidence="12 13">
    <name type="scientific">Tetrahymena thermophila (strain SB210)</name>
    <dbReference type="NCBI Taxonomy" id="312017"/>
    <lineage>
        <taxon>Eukaryota</taxon>
        <taxon>Sar</taxon>
        <taxon>Alveolata</taxon>
        <taxon>Ciliophora</taxon>
        <taxon>Intramacronucleata</taxon>
        <taxon>Oligohymenophorea</taxon>
        <taxon>Hymenostomatida</taxon>
        <taxon>Tetrahymenina</taxon>
        <taxon>Tetrahymenidae</taxon>
        <taxon>Tetrahymena</taxon>
    </lineage>
</organism>
<dbReference type="KEGG" id="tet:TTHERM_01119470"/>
<dbReference type="InterPro" id="IPR053905">
    <property type="entry name" value="EF-G-like_DII"/>
</dbReference>
<dbReference type="InterPro" id="IPR005225">
    <property type="entry name" value="Small_GTP-bd"/>
</dbReference>
<evidence type="ECO:0000256" key="2">
    <source>
        <dbReference type="ARBA" id="ARBA00007733"/>
    </source>
</evidence>
<dbReference type="PANTHER" id="PTHR43381">
    <property type="entry name" value="TRANSLATION INITIATION FACTOR IF-2-RELATED"/>
    <property type="match status" value="1"/>
</dbReference>
<evidence type="ECO:0000256" key="4">
    <source>
        <dbReference type="ARBA" id="ARBA00022741"/>
    </source>
</evidence>
<dbReference type="PROSITE" id="PS01176">
    <property type="entry name" value="IF2"/>
    <property type="match status" value="1"/>
</dbReference>
<protein>
    <recommendedName>
        <fullName evidence="10">Translation initiation factor IF-2, mitochondrial</fullName>
    </recommendedName>
</protein>
<evidence type="ECO:0000256" key="7">
    <source>
        <dbReference type="ARBA" id="ARBA00023128"/>
    </source>
</evidence>
<gene>
    <name evidence="12" type="ORF">TTHERM_01119470</name>
</gene>
<comment type="subcellular location">
    <subcellularLocation>
        <location evidence="1">Mitochondrion</location>
    </subcellularLocation>
</comment>
<keyword evidence="6" id="KW-0809">Transit peptide</keyword>
<dbReference type="Pfam" id="PF22042">
    <property type="entry name" value="EF-G_D2"/>
    <property type="match status" value="1"/>
</dbReference>
<evidence type="ECO:0000256" key="6">
    <source>
        <dbReference type="ARBA" id="ARBA00022946"/>
    </source>
</evidence>
<dbReference type="Pfam" id="PF11987">
    <property type="entry name" value="IF-2"/>
    <property type="match status" value="1"/>
</dbReference>
<feature type="domain" description="Tr-type G" evidence="11">
    <location>
        <begin position="159"/>
        <end position="330"/>
    </location>
</feature>
<evidence type="ECO:0000256" key="1">
    <source>
        <dbReference type="ARBA" id="ARBA00004173"/>
    </source>
</evidence>
<dbReference type="InterPro" id="IPR000178">
    <property type="entry name" value="TF_IF2_bacterial-like"/>
</dbReference>
<dbReference type="OrthoDB" id="361630at2759"/>
<dbReference type="InterPro" id="IPR015760">
    <property type="entry name" value="TIF_IF2"/>
</dbReference>
<name>Q239N3_TETTS</name>
<dbReference type="InterPro" id="IPR036925">
    <property type="entry name" value="TIF_IF2_dom3_sf"/>
</dbReference>
<dbReference type="SUPFAM" id="SSF50447">
    <property type="entry name" value="Translation proteins"/>
    <property type="match status" value="2"/>
</dbReference>
<keyword evidence="4" id="KW-0547">Nucleotide-binding</keyword>
<dbReference type="PROSITE" id="PS51722">
    <property type="entry name" value="G_TR_2"/>
    <property type="match status" value="1"/>
</dbReference>
<keyword evidence="3 12" id="KW-0396">Initiation factor</keyword>
<dbReference type="CDD" id="cd03692">
    <property type="entry name" value="mtIF2_IVc"/>
    <property type="match status" value="1"/>
</dbReference>
<dbReference type="GO" id="GO:0003743">
    <property type="term" value="F:translation initiation factor activity"/>
    <property type="evidence" value="ECO:0007669"/>
    <property type="project" value="UniProtKB-KW"/>
</dbReference>
<evidence type="ECO:0000256" key="10">
    <source>
        <dbReference type="ARBA" id="ARBA00044200"/>
    </source>
</evidence>
<dbReference type="CDD" id="cd01887">
    <property type="entry name" value="IF2_eIF5B"/>
    <property type="match status" value="1"/>
</dbReference>
<keyword evidence="8" id="KW-0342">GTP-binding</keyword>
<dbReference type="GO" id="GO:0005525">
    <property type="term" value="F:GTP binding"/>
    <property type="evidence" value="ECO:0007669"/>
    <property type="project" value="UniProtKB-KW"/>
</dbReference>
<keyword evidence="7" id="KW-0496">Mitochondrion</keyword>
<dbReference type="NCBIfam" id="TIGR00231">
    <property type="entry name" value="small_GTP"/>
    <property type="match status" value="1"/>
</dbReference>
<dbReference type="GeneID" id="7842437"/>
<comment type="function">
    <text evidence="9">One of the essential components for the initiation of protein synthesis. Protects formylmethionyl-tRNA from spontaneous hydrolysis and promotes its binding to the 30S ribosomal subunits. Also involved in the hydrolysis of GTP during the formation of the 70S ribosomal complex.</text>
</comment>
<dbReference type="FunFam" id="2.40.30.10:FF:000008">
    <property type="entry name" value="Translation initiation factor IF-2"/>
    <property type="match status" value="1"/>
</dbReference>
<dbReference type="EMBL" id="GG662729">
    <property type="protein sequence ID" value="EAR93237.2"/>
    <property type="molecule type" value="Genomic_DNA"/>
</dbReference>
<reference evidence="13" key="1">
    <citation type="journal article" date="2006" name="PLoS Biol.">
        <title>Macronuclear genome sequence of the ciliate Tetrahymena thermophila, a model eukaryote.</title>
        <authorList>
            <person name="Eisen J.A."/>
            <person name="Coyne R.S."/>
            <person name="Wu M."/>
            <person name="Wu D."/>
            <person name="Thiagarajan M."/>
            <person name="Wortman J.R."/>
            <person name="Badger J.H."/>
            <person name="Ren Q."/>
            <person name="Amedeo P."/>
            <person name="Jones K.M."/>
            <person name="Tallon L.J."/>
            <person name="Delcher A.L."/>
            <person name="Salzberg S.L."/>
            <person name="Silva J.C."/>
            <person name="Haas B.J."/>
            <person name="Majoros W.H."/>
            <person name="Farzad M."/>
            <person name="Carlton J.M."/>
            <person name="Smith R.K. Jr."/>
            <person name="Garg J."/>
            <person name="Pearlman R.E."/>
            <person name="Karrer K.M."/>
            <person name="Sun L."/>
            <person name="Manning G."/>
            <person name="Elde N.C."/>
            <person name="Turkewitz A.P."/>
            <person name="Asai D.J."/>
            <person name="Wilkes D.E."/>
            <person name="Wang Y."/>
            <person name="Cai H."/>
            <person name="Collins K."/>
            <person name="Stewart B.A."/>
            <person name="Lee S.R."/>
            <person name="Wilamowska K."/>
            <person name="Weinberg Z."/>
            <person name="Ruzzo W.L."/>
            <person name="Wloga D."/>
            <person name="Gaertig J."/>
            <person name="Frankel J."/>
            <person name="Tsao C.-C."/>
            <person name="Gorovsky M.A."/>
            <person name="Keeling P.J."/>
            <person name="Waller R.F."/>
            <person name="Patron N.J."/>
            <person name="Cherry J.M."/>
            <person name="Stover N.A."/>
            <person name="Krieger C.J."/>
            <person name="del Toro C."/>
            <person name="Ryder H.F."/>
            <person name="Williamson S.C."/>
            <person name="Barbeau R.A."/>
            <person name="Hamilton E.P."/>
            <person name="Orias E."/>
        </authorList>
    </citation>
    <scope>NUCLEOTIDE SEQUENCE [LARGE SCALE GENOMIC DNA]</scope>
    <source>
        <strain evidence="13">SB210</strain>
    </source>
</reference>